<dbReference type="CDD" id="cd03411">
    <property type="entry name" value="Ferrochelatase_N"/>
    <property type="match status" value="1"/>
</dbReference>
<proteinExistence type="inferred from homology"/>
<reference evidence="7" key="1">
    <citation type="submission" date="2020-05" db="EMBL/GenBank/DDBJ databases">
        <authorList>
            <person name="Chiriac C."/>
            <person name="Salcher M."/>
            <person name="Ghai R."/>
            <person name="Kavagutti S V."/>
        </authorList>
    </citation>
    <scope>NUCLEOTIDE SEQUENCE</scope>
</reference>
<dbReference type="PANTHER" id="PTHR11108:SF1">
    <property type="entry name" value="FERROCHELATASE, MITOCHONDRIAL"/>
    <property type="match status" value="1"/>
</dbReference>
<dbReference type="EMBL" id="CAFBMH010000241">
    <property type="protein sequence ID" value="CAB4941571.1"/>
    <property type="molecule type" value="Genomic_DNA"/>
</dbReference>
<dbReference type="InterPro" id="IPR033659">
    <property type="entry name" value="Ferrochelatase_N"/>
</dbReference>
<dbReference type="EMBL" id="CAFABA010000026">
    <property type="protein sequence ID" value="CAB4823980.1"/>
    <property type="molecule type" value="Genomic_DNA"/>
</dbReference>
<organism evidence="7">
    <name type="scientific">freshwater metagenome</name>
    <dbReference type="NCBI Taxonomy" id="449393"/>
    <lineage>
        <taxon>unclassified sequences</taxon>
        <taxon>metagenomes</taxon>
        <taxon>ecological metagenomes</taxon>
    </lineage>
</organism>
<sequence>MTAQPAYDALLVVSFGGPEGPDDVVPFLENVTRGRGIPPERLAEVGAHYLLFGGVSPINAQCRELVAALRVELRDSEHDLPVYWGNRNWHPMLADTIRTMRDDGVRRALAFVTSAWSSYSACRQYLDDIEAARAIVGPDAPTVDKIRQFFDHPGFIEPMADNLRAALARAGVDAHDPSTRLLFSAHSIPGSMAGTSDYVVQLHEAARLVATMNEIDTYEIVYQSRSGPPSVPWLEPDVGDRIEALAMEGITTVVVVPIGFISDHMEVVYDLDTLAAQRARDCGVRFERASTVGVEPRFVAMIRELVEERFATSIPQRTLGDLGVRPDRCAPGCCPAPTRSR</sequence>
<keyword evidence="2" id="KW-0408">Iron</keyword>
<dbReference type="PANTHER" id="PTHR11108">
    <property type="entry name" value="FERROCHELATASE"/>
    <property type="match status" value="1"/>
</dbReference>
<evidence type="ECO:0000256" key="2">
    <source>
        <dbReference type="ARBA" id="ARBA00023004"/>
    </source>
</evidence>
<evidence type="ECO:0000313" key="6">
    <source>
        <dbReference type="EMBL" id="CAB4769363.1"/>
    </source>
</evidence>
<dbReference type="EMBL" id="CAEZYR010000170">
    <property type="protein sequence ID" value="CAB4769363.1"/>
    <property type="molecule type" value="Genomic_DNA"/>
</dbReference>
<dbReference type="CDD" id="cd00419">
    <property type="entry name" value="Ferrochelatase_C"/>
    <property type="match status" value="1"/>
</dbReference>
<evidence type="ECO:0000256" key="1">
    <source>
        <dbReference type="ARBA" id="ARBA00004744"/>
    </source>
</evidence>
<protein>
    <submittedName>
        <fullName evidence="7">Unannotated protein</fullName>
    </submittedName>
</protein>
<comment type="pathway">
    <text evidence="1">Porphyrin-containing compound metabolism; protoheme biosynthesis.</text>
</comment>
<dbReference type="InterPro" id="IPR033644">
    <property type="entry name" value="Ferrochelatase_C"/>
</dbReference>
<dbReference type="Gene3D" id="3.40.50.1400">
    <property type="match status" value="2"/>
</dbReference>
<dbReference type="Pfam" id="PF00762">
    <property type="entry name" value="Ferrochelatase"/>
    <property type="match status" value="1"/>
</dbReference>
<dbReference type="GO" id="GO:0006783">
    <property type="term" value="P:heme biosynthetic process"/>
    <property type="evidence" value="ECO:0007669"/>
    <property type="project" value="UniProtKB-KW"/>
</dbReference>
<evidence type="ECO:0000256" key="3">
    <source>
        <dbReference type="ARBA" id="ARBA00023133"/>
    </source>
</evidence>
<accession>A0A6J6ZU44</accession>
<keyword evidence="5" id="KW-0627">Porphyrin biosynthesis</keyword>
<gene>
    <name evidence="6" type="ORF">UFOPK2754_03008</name>
    <name evidence="7" type="ORF">UFOPK3139_00889</name>
    <name evidence="8" type="ORF">UFOPK3543_03287</name>
</gene>
<evidence type="ECO:0000256" key="4">
    <source>
        <dbReference type="ARBA" id="ARBA00023239"/>
    </source>
</evidence>
<keyword evidence="4" id="KW-0456">Lyase</keyword>
<dbReference type="GO" id="GO:0004325">
    <property type="term" value="F:ferrochelatase activity"/>
    <property type="evidence" value="ECO:0007669"/>
    <property type="project" value="InterPro"/>
</dbReference>
<dbReference type="InterPro" id="IPR001015">
    <property type="entry name" value="Ferrochelatase"/>
</dbReference>
<name>A0A6J6ZU44_9ZZZZ</name>
<dbReference type="SUPFAM" id="SSF53800">
    <property type="entry name" value="Chelatase"/>
    <property type="match status" value="1"/>
</dbReference>
<dbReference type="HAMAP" id="MF_00323">
    <property type="entry name" value="Ferrochelatase"/>
    <property type="match status" value="1"/>
</dbReference>
<dbReference type="UniPathway" id="UPA00252"/>
<evidence type="ECO:0000313" key="7">
    <source>
        <dbReference type="EMBL" id="CAB4823980.1"/>
    </source>
</evidence>
<evidence type="ECO:0000313" key="8">
    <source>
        <dbReference type="EMBL" id="CAB4941571.1"/>
    </source>
</evidence>
<dbReference type="AlphaFoldDB" id="A0A6J6ZU44"/>
<evidence type="ECO:0000256" key="5">
    <source>
        <dbReference type="ARBA" id="ARBA00023244"/>
    </source>
</evidence>
<dbReference type="NCBIfam" id="NF000689">
    <property type="entry name" value="PRK00035.2-1"/>
    <property type="match status" value="1"/>
</dbReference>
<dbReference type="NCBIfam" id="TIGR00109">
    <property type="entry name" value="hemH"/>
    <property type="match status" value="1"/>
</dbReference>
<keyword evidence="3" id="KW-0350">Heme biosynthesis</keyword>